<sequence length="164" mass="18381">MKKLLPLSLILFSVVSHASVYRCEQNGVTLFSQTPCADNAEKLAQYDTTPTKRAVASPARDNVQNSNATESLQQISLNVRKQSLERQLQQLNNRRQSLERERNAKLSEISGEDIQSPDAVTGRTFIAGAAEEMRSVLNHYQLEISKVQQQAGRVTEQLRQLEAL</sequence>
<protein>
    <recommendedName>
        <fullName evidence="3">DUF4124 domain-containing protein</fullName>
    </recommendedName>
</protein>
<evidence type="ECO:0000313" key="4">
    <source>
        <dbReference type="EMBL" id="SEA22330.1"/>
    </source>
</evidence>
<feature type="domain" description="DUF4124" evidence="3">
    <location>
        <begin position="7"/>
        <end position="58"/>
    </location>
</feature>
<dbReference type="OrthoDB" id="5771047at2"/>
<keyword evidence="5" id="KW-1185">Reference proteome</keyword>
<dbReference type="RefSeq" id="WP_091340106.1">
    <property type="nucleotide sequence ID" value="NZ_FNRM01000002.1"/>
</dbReference>
<feature type="signal peptide" evidence="2">
    <location>
        <begin position="1"/>
        <end position="18"/>
    </location>
</feature>
<dbReference type="AlphaFoldDB" id="A0A1H3ZF79"/>
<keyword evidence="2" id="KW-0732">Signal</keyword>
<feature type="region of interest" description="Disordered" evidence="1">
    <location>
        <begin position="93"/>
        <end position="112"/>
    </location>
</feature>
<feature type="compositionally biased region" description="Basic and acidic residues" evidence="1">
    <location>
        <begin position="96"/>
        <end position="105"/>
    </location>
</feature>
<evidence type="ECO:0000256" key="1">
    <source>
        <dbReference type="SAM" id="MobiDB-lite"/>
    </source>
</evidence>
<organism evidence="4 5">
    <name type="scientific">Alkalimonas amylolytica</name>
    <dbReference type="NCBI Taxonomy" id="152573"/>
    <lineage>
        <taxon>Bacteria</taxon>
        <taxon>Pseudomonadati</taxon>
        <taxon>Pseudomonadota</taxon>
        <taxon>Gammaproteobacteria</taxon>
        <taxon>Alkalimonas</taxon>
    </lineage>
</organism>
<dbReference type="Pfam" id="PF13511">
    <property type="entry name" value="DUF4124"/>
    <property type="match status" value="1"/>
</dbReference>
<dbReference type="STRING" id="152573.SAMN04488051_102161"/>
<reference evidence="4 5" key="1">
    <citation type="submission" date="2016-10" db="EMBL/GenBank/DDBJ databases">
        <authorList>
            <person name="de Groot N.N."/>
        </authorList>
    </citation>
    <scope>NUCLEOTIDE SEQUENCE [LARGE SCALE GENOMIC DNA]</scope>
    <source>
        <strain evidence="4 5">CGMCC 1.3430</strain>
    </source>
</reference>
<dbReference type="InterPro" id="IPR025392">
    <property type="entry name" value="DUF4124"/>
</dbReference>
<proteinExistence type="predicted"/>
<gene>
    <name evidence="4" type="ORF">SAMN04488051_102161</name>
</gene>
<dbReference type="Proteomes" id="UP000198773">
    <property type="component" value="Unassembled WGS sequence"/>
</dbReference>
<accession>A0A1H3ZF79</accession>
<name>A0A1H3ZF79_ALKAM</name>
<evidence type="ECO:0000259" key="3">
    <source>
        <dbReference type="Pfam" id="PF13511"/>
    </source>
</evidence>
<evidence type="ECO:0000256" key="2">
    <source>
        <dbReference type="SAM" id="SignalP"/>
    </source>
</evidence>
<feature type="chain" id="PRO_5011598685" description="DUF4124 domain-containing protein" evidence="2">
    <location>
        <begin position="19"/>
        <end position="164"/>
    </location>
</feature>
<evidence type="ECO:0000313" key="5">
    <source>
        <dbReference type="Proteomes" id="UP000198773"/>
    </source>
</evidence>
<dbReference type="EMBL" id="FNRM01000002">
    <property type="protein sequence ID" value="SEA22330.1"/>
    <property type="molecule type" value="Genomic_DNA"/>
</dbReference>